<keyword evidence="4" id="KW-1185">Reference proteome</keyword>
<dbReference type="GO" id="GO:0016791">
    <property type="term" value="F:phosphatase activity"/>
    <property type="evidence" value="ECO:0007669"/>
    <property type="project" value="TreeGrafter"/>
</dbReference>
<dbReference type="Gene3D" id="3.60.40.10">
    <property type="entry name" value="PPM-type phosphatase domain"/>
    <property type="match status" value="1"/>
</dbReference>
<proteinExistence type="predicted"/>
<dbReference type="Gene3D" id="3.30.450.20">
    <property type="entry name" value="PAS domain"/>
    <property type="match status" value="2"/>
</dbReference>
<dbReference type="Pfam" id="PF07228">
    <property type="entry name" value="SpoIIE"/>
    <property type="match status" value="1"/>
</dbReference>
<feature type="domain" description="PAC" evidence="2">
    <location>
        <begin position="67"/>
        <end position="120"/>
    </location>
</feature>
<accession>B1ZZH1</accession>
<dbReference type="eggNOG" id="COG2208">
    <property type="taxonomic scope" value="Bacteria"/>
</dbReference>
<dbReference type="InterPro" id="IPR000700">
    <property type="entry name" value="PAS-assoc_C"/>
</dbReference>
<protein>
    <submittedName>
        <fullName evidence="3">Putative PAS/PAC sensor protein</fullName>
    </submittedName>
</protein>
<reference evidence="3 4" key="1">
    <citation type="journal article" date="2011" name="J. Bacteriol.">
        <title>Genome sequence of the verrucomicrobium Opitutus terrae PB90-1, an abundant inhabitant of rice paddy soil ecosystems.</title>
        <authorList>
            <person name="van Passel M.W."/>
            <person name="Kant R."/>
            <person name="Palva A."/>
            <person name="Copeland A."/>
            <person name="Lucas S."/>
            <person name="Lapidus A."/>
            <person name="Glavina del Rio T."/>
            <person name="Pitluck S."/>
            <person name="Goltsman E."/>
            <person name="Clum A."/>
            <person name="Sun H."/>
            <person name="Schmutz J."/>
            <person name="Larimer F.W."/>
            <person name="Land M.L."/>
            <person name="Hauser L."/>
            <person name="Kyrpides N."/>
            <person name="Mikhailova N."/>
            <person name="Richardson P.P."/>
            <person name="Janssen P.H."/>
            <person name="de Vos W.M."/>
            <person name="Smidt H."/>
        </authorList>
    </citation>
    <scope>NUCLEOTIDE SEQUENCE [LARGE SCALE GENOMIC DNA]</scope>
    <source>
        <strain evidence="4">DSM 11246 / JCM 15787 / PB90-1</strain>
    </source>
</reference>
<dbReference type="Proteomes" id="UP000007013">
    <property type="component" value="Chromosome"/>
</dbReference>
<dbReference type="InterPro" id="IPR036457">
    <property type="entry name" value="PPM-type-like_dom_sf"/>
</dbReference>
<feature type="domain" description="PAC" evidence="2">
    <location>
        <begin position="196"/>
        <end position="248"/>
    </location>
</feature>
<evidence type="ECO:0000313" key="3">
    <source>
        <dbReference type="EMBL" id="ACB76374.1"/>
    </source>
</evidence>
<dbReference type="HOGENOM" id="CLU_524616_0_0_0"/>
<evidence type="ECO:0000259" key="2">
    <source>
        <dbReference type="PROSITE" id="PS50113"/>
    </source>
</evidence>
<dbReference type="STRING" id="452637.Oter_3094"/>
<dbReference type="Pfam" id="PF08448">
    <property type="entry name" value="PAS_4"/>
    <property type="match status" value="2"/>
</dbReference>
<evidence type="ECO:0000313" key="4">
    <source>
        <dbReference type="Proteomes" id="UP000007013"/>
    </source>
</evidence>
<dbReference type="SUPFAM" id="SSF81606">
    <property type="entry name" value="PP2C-like"/>
    <property type="match status" value="1"/>
</dbReference>
<name>B1ZZH1_OPITP</name>
<evidence type="ECO:0000256" key="1">
    <source>
        <dbReference type="ARBA" id="ARBA00022801"/>
    </source>
</evidence>
<dbReference type="PANTHER" id="PTHR43156">
    <property type="entry name" value="STAGE II SPORULATION PROTEIN E-RELATED"/>
    <property type="match status" value="1"/>
</dbReference>
<dbReference type="PANTHER" id="PTHR43156:SF2">
    <property type="entry name" value="STAGE II SPORULATION PROTEIN E"/>
    <property type="match status" value="1"/>
</dbReference>
<gene>
    <name evidence="3" type="ordered locus">Oter_3094</name>
</gene>
<dbReference type="NCBIfam" id="TIGR00229">
    <property type="entry name" value="sensory_box"/>
    <property type="match status" value="2"/>
</dbReference>
<dbReference type="InterPro" id="IPR035965">
    <property type="entry name" value="PAS-like_dom_sf"/>
</dbReference>
<keyword evidence="1" id="KW-0378">Hydrolase</keyword>
<organism evidence="3 4">
    <name type="scientific">Opitutus terrae (strain DSM 11246 / JCM 15787 / PB90-1)</name>
    <dbReference type="NCBI Taxonomy" id="452637"/>
    <lineage>
        <taxon>Bacteria</taxon>
        <taxon>Pseudomonadati</taxon>
        <taxon>Verrucomicrobiota</taxon>
        <taxon>Opitutia</taxon>
        <taxon>Opitutales</taxon>
        <taxon>Opitutaceae</taxon>
        <taxon>Opitutus</taxon>
    </lineage>
</organism>
<dbReference type="eggNOG" id="COG2202">
    <property type="taxonomic scope" value="Bacteria"/>
</dbReference>
<dbReference type="InterPro" id="IPR000014">
    <property type="entry name" value="PAS"/>
</dbReference>
<dbReference type="EMBL" id="CP001032">
    <property type="protein sequence ID" value="ACB76374.1"/>
    <property type="molecule type" value="Genomic_DNA"/>
</dbReference>
<dbReference type="SMART" id="SM00331">
    <property type="entry name" value="PP2C_SIG"/>
    <property type="match status" value="1"/>
</dbReference>
<dbReference type="InterPro" id="IPR001932">
    <property type="entry name" value="PPM-type_phosphatase-like_dom"/>
</dbReference>
<dbReference type="InterPro" id="IPR013656">
    <property type="entry name" value="PAS_4"/>
</dbReference>
<dbReference type="AlphaFoldDB" id="B1ZZH1"/>
<dbReference type="SUPFAM" id="SSF55785">
    <property type="entry name" value="PYP-like sensor domain (PAS domain)"/>
    <property type="match status" value="2"/>
</dbReference>
<dbReference type="InterPro" id="IPR052016">
    <property type="entry name" value="Bact_Sigma-Reg"/>
</dbReference>
<sequence length="519" mass="56988">MDTLPDRIYFKDLESRFVRVNEAYARWHGFDSPASIIGKTDHDLFAAVHADVARTEEEAIIRTGVPMVAKVEKLTMKDGSVAWGSATKMAWRDESGRIIGTFGVTRDATAAKLAEERLVEERNLLRTIIDHLPARVYVKDTASRYLLNNVAHLAMLGLEGQEQATGRTILDFFSNERGRQAFSDDRQVLETGTPILNQEKSDFGAGSQLHWSLTTKVPLRDLEQHIIGLVGISHDITRRKLAEEELQRRTNEMEADVRMARQVQETFLPRAYPVFPRGVPAEASALRFAHRYIPATTLGGDFFDIVQLSDTKCGVLVCDVMGHGVRAGLLTALIRGVVGELGERAENPAHVLAEINHSLAPILERTGQPVFATAFFGVFDTTTNTLSYGNAGHPSPLIRRAATGTVVRLSSEDPEPAAGLVANFGYTRRECTIEPGDLFLGYTDGVIEAPDAAGQIYGDSRLIGFLQDSIGQSGEEVCARLVRDLATFSGHSIFEDDVCLVTLECTGLVCPVQTVSYEI</sequence>
<dbReference type="KEGG" id="ote:Oter_3094"/>
<dbReference type="PROSITE" id="PS50113">
    <property type="entry name" value="PAC"/>
    <property type="match status" value="2"/>
</dbReference>